<proteinExistence type="predicted"/>
<keyword evidence="2" id="KW-0472">Membrane</keyword>
<organism evidence="4 5">
    <name type="scientific">Pycnococcus provasolii</name>
    <dbReference type="NCBI Taxonomy" id="41880"/>
    <lineage>
        <taxon>Eukaryota</taxon>
        <taxon>Viridiplantae</taxon>
        <taxon>Chlorophyta</taxon>
        <taxon>Pseudoscourfieldiophyceae</taxon>
        <taxon>Pseudoscourfieldiales</taxon>
        <taxon>Pycnococcaceae</taxon>
        <taxon>Pycnococcus</taxon>
    </lineage>
</organism>
<gene>
    <name evidence="4" type="ORF">PPROV_000906200</name>
</gene>
<evidence type="ECO:0000313" key="4">
    <source>
        <dbReference type="EMBL" id="GHP10331.1"/>
    </source>
</evidence>
<dbReference type="Proteomes" id="UP000660262">
    <property type="component" value="Unassembled WGS sequence"/>
</dbReference>
<protein>
    <recommendedName>
        <fullName evidence="3">Protein kinase domain-containing protein</fullName>
    </recommendedName>
</protein>
<dbReference type="SUPFAM" id="SSF56112">
    <property type="entry name" value="Protein kinase-like (PK-like)"/>
    <property type="match status" value="1"/>
</dbReference>
<dbReference type="SMART" id="SM00220">
    <property type="entry name" value="S_TKc"/>
    <property type="match status" value="1"/>
</dbReference>
<dbReference type="EMBL" id="BNJQ01000029">
    <property type="protein sequence ID" value="GHP10331.1"/>
    <property type="molecule type" value="Genomic_DNA"/>
</dbReference>
<name>A0A830HY29_9CHLO</name>
<sequence>MSLLRGVVGLCGPAFIMSRRRRCSCACRLRVFTLLRCLVGVFFVLFVVLSAGAYAADTTTTTTTTTTTQPSRGGLQSNLPHTGGLLGQQHVQALGVEDIETIVMTEEGLYAAISSQNVKTIRVSGVVYVRWRLDLWKPREVTEYKHMLVNGTYKTVAITRKDPSSKIKRHVTITGGTLVFAPSVAVEASAEQANTYSRLANFSFVGVEAGATLTFTQTTVNNLLYLDDQGNVTMPIVSKAVGGVQLRNVRLVQTVDSAKQVIRFLKEAQNARDDVEGAYISTGAAVKPFNTTVVVDQKGTAQCCASKQLHYYHCRNLVVDHSSMSTLSCLERCCSLGPDVCDVWQYRVEPTNNTLRRSGDTRDLPFVPRGRCYLGKLGGKVDQMCYSSLFTKNATPPPSWYDSHLALITLVGEQLGAARPMCATFGMTMRIKAMVMEPGFTGKFMTDLTPSPPPQQQLPPPPPPPPPQPSLDTLLKSEPTAVLGANDRADYDPSILLLIVIALSIAACIIMVVRDRSKHAHIKMLSKKLARLSRHSAAGSPRHHHSNNNDDDDTGDDIEIAVASARPRAHRSRPVTAKRKWLPESLSTFLASLSRPLFARVESGRSNAGIISRNASSDISRNSSLDMDDNAIGRKPKNSHSETNLTSMANQEVEMVTPQLGQRHREWRKSEGQAGTVLDHSAAEAIFGQARSISQAAANAASTALGKNVVQSMNLMPDPVQLAQTLSWMSDVPNLPNAVGECLGRGVFGTVYHASFHESASPKNRNALKVIMYDVMNQELVDELWDDLTRDERLRWAARHETTVAERIQHQNILRTYICHKHLLKPRCEQVVFLQEYCDGGVLTDVLANGTFSSDCKTSVERALRCLDVSLQVMMGLDWLHQFGMLHGDVKASNVLLKTEFAGGGANSAEVSNVDEEKLDECVLYRWRYAVKLADFGLSYELPKGKSSSVVGMRGTPTHLAPELFVPYDGVISPSSDMFAFGVFLWEVVMARAPYKNMSVKDVHEQRCVLNNRLSFDGKCENHMSVMQELAEMCWQNDPKARPWSAIALDMLKSSYENALRELSELRSPS</sequence>
<dbReference type="InterPro" id="IPR001245">
    <property type="entry name" value="Ser-Thr/Tyr_kinase_cat_dom"/>
</dbReference>
<feature type="region of interest" description="Disordered" evidence="1">
    <location>
        <begin position="533"/>
        <end position="556"/>
    </location>
</feature>
<dbReference type="InterPro" id="IPR011009">
    <property type="entry name" value="Kinase-like_dom_sf"/>
</dbReference>
<accession>A0A830HY29</accession>
<feature type="region of interest" description="Disordered" evidence="1">
    <location>
        <begin position="619"/>
        <end position="643"/>
    </location>
</feature>
<dbReference type="InterPro" id="IPR051681">
    <property type="entry name" value="Ser/Thr_Kinases-Pseudokinases"/>
</dbReference>
<feature type="region of interest" description="Disordered" evidence="1">
    <location>
        <begin position="443"/>
        <end position="474"/>
    </location>
</feature>
<dbReference type="InterPro" id="IPR000719">
    <property type="entry name" value="Prot_kinase_dom"/>
</dbReference>
<dbReference type="AlphaFoldDB" id="A0A830HY29"/>
<keyword evidence="5" id="KW-1185">Reference proteome</keyword>
<dbReference type="PROSITE" id="PS00108">
    <property type="entry name" value="PROTEIN_KINASE_ST"/>
    <property type="match status" value="1"/>
</dbReference>
<keyword evidence="2" id="KW-0812">Transmembrane</keyword>
<dbReference type="OrthoDB" id="533232at2759"/>
<dbReference type="GO" id="GO:0004674">
    <property type="term" value="F:protein serine/threonine kinase activity"/>
    <property type="evidence" value="ECO:0007669"/>
    <property type="project" value="TreeGrafter"/>
</dbReference>
<dbReference type="Gene3D" id="3.30.200.20">
    <property type="entry name" value="Phosphorylase Kinase, domain 1"/>
    <property type="match status" value="1"/>
</dbReference>
<dbReference type="GO" id="GO:0005524">
    <property type="term" value="F:ATP binding"/>
    <property type="evidence" value="ECO:0007669"/>
    <property type="project" value="InterPro"/>
</dbReference>
<evidence type="ECO:0000256" key="1">
    <source>
        <dbReference type="SAM" id="MobiDB-lite"/>
    </source>
</evidence>
<feature type="transmembrane region" description="Helical" evidence="2">
    <location>
        <begin position="495"/>
        <end position="513"/>
    </location>
</feature>
<comment type="caution">
    <text evidence="4">The sequence shown here is derived from an EMBL/GenBank/DDBJ whole genome shotgun (WGS) entry which is preliminary data.</text>
</comment>
<feature type="domain" description="Protein kinase" evidence="3">
    <location>
        <begin position="737"/>
        <end position="1057"/>
    </location>
</feature>
<dbReference type="PANTHER" id="PTHR44329">
    <property type="entry name" value="SERINE/THREONINE-PROTEIN KINASE TNNI3K-RELATED"/>
    <property type="match status" value="1"/>
</dbReference>
<evidence type="ECO:0000313" key="5">
    <source>
        <dbReference type="Proteomes" id="UP000660262"/>
    </source>
</evidence>
<keyword evidence="2" id="KW-1133">Transmembrane helix</keyword>
<dbReference type="InterPro" id="IPR008271">
    <property type="entry name" value="Ser/Thr_kinase_AS"/>
</dbReference>
<dbReference type="Pfam" id="PF07714">
    <property type="entry name" value="PK_Tyr_Ser-Thr"/>
    <property type="match status" value="1"/>
</dbReference>
<evidence type="ECO:0000256" key="2">
    <source>
        <dbReference type="SAM" id="Phobius"/>
    </source>
</evidence>
<reference evidence="4" key="1">
    <citation type="submission" date="2020-10" db="EMBL/GenBank/DDBJ databases">
        <title>Unveiling of a novel bifunctional photoreceptor, Dualchrome1, isolated from a cosmopolitan green alga.</title>
        <authorList>
            <person name="Suzuki S."/>
            <person name="Kawachi M."/>
        </authorList>
    </citation>
    <scope>NUCLEOTIDE SEQUENCE</scope>
    <source>
        <strain evidence="4">NIES 2893</strain>
    </source>
</reference>
<feature type="compositionally biased region" description="Pro residues" evidence="1">
    <location>
        <begin position="450"/>
        <end position="469"/>
    </location>
</feature>
<dbReference type="Gene3D" id="1.10.510.10">
    <property type="entry name" value="Transferase(Phosphotransferase) domain 1"/>
    <property type="match status" value="1"/>
</dbReference>
<evidence type="ECO:0000259" key="3">
    <source>
        <dbReference type="PROSITE" id="PS50011"/>
    </source>
</evidence>
<dbReference type="PROSITE" id="PS50011">
    <property type="entry name" value="PROTEIN_KINASE_DOM"/>
    <property type="match status" value="1"/>
</dbReference>